<dbReference type="RefSeq" id="WP_017041945.1">
    <property type="nucleotide sequence ID" value="NZ_AJYQ02000137.1"/>
</dbReference>
<comment type="subcellular location">
    <subcellularLocation>
        <location evidence="1">Membrane</location>
        <topology evidence="1">Multi-pass membrane protein</topology>
    </subcellularLocation>
</comment>
<dbReference type="GO" id="GO:0006784">
    <property type="term" value="P:heme A biosynthetic process"/>
    <property type="evidence" value="ECO:0007669"/>
    <property type="project" value="InterPro"/>
</dbReference>
<keyword evidence="5 12" id="KW-1133">Transmembrane helix</keyword>
<keyword evidence="4" id="KW-0479">Metal-binding</keyword>
<feature type="transmembrane region" description="Helical" evidence="12">
    <location>
        <begin position="302"/>
        <end position="323"/>
    </location>
</feature>
<evidence type="ECO:0000256" key="12">
    <source>
        <dbReference type="SAM" id="Phobius"/>
    </source>
</evidence>
<feature type="transmembrane region" description="Helical" evidence="12">
    <location>
        <begin position="125"/>
        <end position="149"/>
    </location>
</feature>
<evidence type="ECO:0000256" key="5">
    <source>
        <dbReference type="ARBA" id="ARBA00022989"/>
    </source>
</evidence>
<feature type="transmembrane region" description="Helical" evidence="12">
    <location>
        <begin position="100"/>
        <end position="119"/>
    </location>
</feature>
<feature type="transmembrane region" description="Helical" evidence="12">
    <location>
        <begin position="242"/>
        <end position="263"/>
    </location>
</feature>
<dbReference type="STRING" id="1187848.A1QO_16090"/>
<keyword evidence="8" id="KW-0350">Heme biosynthesis</keyword>
<evidence type="ECO:0000256" key="6">
    <source>
        <dbReference type="ARBA" id="ARBA00023002"/>
    </source>
</evidence>
<dbReference type="OrthoDB" id="1447144at2"/>
<comment type="caution">
    <text evidence="13">The sequence shown here is derived from an EMBL/GenBank/DDBJ whole genome shotgun (WGS) entry which is preliminary data.</text>
</comment>
<dbReference type="PANTHER" id="PTHR35457:SF1">
    <property type="entry name" value="HEME A SYNTHASE"/>
    <property type="match status" value="1"/>
</dbReference>
<evidence type="ECO:0000256" key="3">
    <source>
        <dbReference type="ARBA" id="ARBA00022692"/>
    </source>
</evidence>
<feature type="transmembrane region" description="Helical" evidence="12">
    <location>
        <begin position="73"/>
        <end position="93"/>
    </location>
</feature>
<feature type="transmembrane region" description="Helical" evidence="12">
    <location>
        <begin position="5"/>
        <end position="26"/>
    </location>
</feature>
<reference evidence="13 14" key="1">
    <citation type="journal article" date="2012" name="Science">
        <title>Ecological populations of bacteria act as socially cohesive units of antibiotic production and resistance.</title>
        <authorList>
            <person name="Cordero O.X."/>
            <person name="Wildschutte H."/>
            <person name="Kirkup B."/>
            <person name="Proehl S."/>
            <person name="Ngo L."/>
            <person name="Hussain F."/>
            <person name="Le Roux F."/>
            <person name="Mincer T."/>
            <person name="Polz M.F."/>
        </authorList>
    </citation>
    <scope>NUCLEOTIDE SEQUENCE [LARGE SCALE GENOMIC DNA]</scope>
    <source>
        <strain evidence="13 14">ZF-129</strain>
    </source>
</reference>
<protein>
    <submittedName>
        <fullName evidence="13">Cytochrome B</fullName>
    </submittedName>
</protein>
<sequence length="338" mass="37028">MKLMVLVRTAIVLSIFVIGMGAYTRLADAGLGCPDWPGCYGQILVPSGQEISEANSAFPERAVEPQKAWLEMIHRYLAGTLGLIIFAITALCIRQKSMTPTLPITLSVVTIFQALLGMWTVTLKLLPIVVMAHLIGGFSVLALLSMIAWRLNRQREPINHTMIPPSLRAAALFAFIVVVLQVMLGGWTSSNYAALMCSSLPICEGNWIEQLNFYSAFDFFQAGHSNYEFGVLDYSARMTIHVSHRIGAIITALVVIYLAARCIASAEPQLSGVGWRLLLVLMLQVALGVSNVLLYLPLGIAVAHNLGAALLVLAVLHTNFLLWQPNREIEFGKESVHE</sequence>
<dbReference type="GO" id="GO:0016020">
    <property type="term" value="C:membrane"/>
    <property type="evidence" value="ECO:0007669"/>
    <property type="project" value="UniProtKB-SubCell"/>
</dbReference>
<evidence type="ECO:0000256" key="9">
    <source>
        <dbReference type="ARBA" id="ARBA00023136"/>
    </source>
</evidence>
<evidence type="ECO:0000256" key="1">
    <source>
        <dbReference type="ARBA" id="ARBA00004141"/>
    </source>
</evidence>
<comment type="pathway">
    <text evidence="11">Porphyrin-containing compound metabolism.</text>
</comment>
<evidence type="ECO:0000313" key="13">
    <source>
        <dbReference type="EMBL" id="OEE30845.1"/>
    </source>
</evidence>
<evidence type="ECO:0000256" key="8">
    <source>
        <dbReference type="ARBA" id="ARBA00023133"/>
    </source>
</evidence>
<dbReference type="GO" id="GO:0016491">
    <property type="term" value="F:oxidoreductase activity"/>
    <property type="evidence" value="ECO:0007669"/>
    <property type="project" value="UniProtKB-KW"/>
</dbReference>
<keyword evidence="9 12" id="KW-0472">Membrane</keyword>
<dbReference type="Proteomes" id="UP000094741">
    <property type="component" value="Unassembled WGS sequence"/>
</dbReference>
<evidence type="ECO:0000256" key="11">
    <source>
        <dbReference type="ARBA" id="ARBA00023444"/>
    </source>
</evidence>
<feature type="transmembrane region" description="Helical" evidence="12">
    <location>
        <begin position="275"/>
        <end position="296"/>
    </location>
</feature>
<dbReference type="InterPro" id="IPR050450">
    <property type="entry name" value="COX15/CtaA_HemeA_synthase"/>
</dbReference>
<dbReference type="Pfam" id="PF02628">
    <property type="entry name" value="COX15-CtaA"/>
    <property type="match status" value="1"/>
</dbReference>
<dbReference type="EMBL" id="AJYQ02000137">
    <property type="protein sequence ID" value="OEE30845.1"/>
    <property type="molecule type" value="Genomic_DNA"/>
</dbReference>
<evidence type="ECO:0000313" key="14">
    <source>
        <dbReference type="Proteomes" id="UP000094741"/>
    </source>
</evidence>
<keyword evidence="7" id="KW-0408">Iron</keyword>
<keyword evidence="3 12" id="KW-0812">Transmembrane</keyword>
<organism evidence="13 14">
    <name type="scientific">Vibrio genomosp. F10 str. ZF-129</name>
    <dbReference type="NCBI Taxonomy" id="1187848"/>
    <lineage>
        <taxon>Bacteria</taxon>
        <taxon>Pseudomonadati</taxon>
        <taxon>Pseudomonadota</taxon>
        <taxon>Gammaproteobacteria</taxon>
        <taxon>Vibrionales</taxon>
        <taxon>Vibrionaceae</taxon>
        <taxon>Vibrio</taxon>
    </lineage>
</organism>
<keyword evidence="2" id="KW-1003">Cell membrane</keyword>
<dbReference type="PANTHER" id="PTHR35457">
    <property type="entry name" value="HEME A SYNTHASE"/>
    <property type="match status" value="1"/>
</dbReference>
<dbReference type="InterPro" id="IPR003780">
    <property type="entry name" value="COX15/CtaA_fam"/>
</dbReference>
<evidence type="ECO:0000256" key="10">
    <source>
        <dbReference type="ARBA" id="ARBA00023157"/>
    </source>
</evidence>
<dbReference type="eggNOG" id="COG1612">
    <property type="taxonomic scope" value="Bacteria"/>
</dbReference>
<proteinExistence type="predicted"/>
<dbReference type="GO" id="GO:0046872">
    <property type="term" value="F:metal ion binding"/>
    <property type="evidence" value="ECO:0007669"/>
    <property type="project" value="UniProtKB-KW"/>
</dbReference>
<accession>A0A1E5BA95</accession>
<feature type="transmembrane region" description="Helical" evidence="12">
    <location>
        <begin position="169"/>
        <end position="188"/>
    </location>
</feature>
<evidence type="ECO:0000256" key="4">
    <source>
        <dbReference type="ARBA" id="ARBA00022723"/>
    </source>
</evidence>
<evidence type="ECO:0000256" key="2">
    <source>
        <dbReference type="ARBA" id="ARBA00022475"/>
    </source>
</evidence>
<keyword evidence="10" id="KW-1015">Disulfide bond</keyword>
<name>A0A1E5BA95_9VIBR</name>
<gene>
    <name evidence="13" type="ORF">A1QO_16090</name>
</gene>
<dbReference type="AlphaFoldDB" id="A0A1E5BA95"/>
<evidence type="ECO:0000256" key="7">
    <source>
        <dbReference type="ARBA" id="ARBA00023004"/>
    </source>
</evidence>
<keyword evidence="6" id="KW-0560">Oxidoreductase</keyword>